<evidence type="ECO:0000313" key="7">
    <source>
        <dbReference type="EMBL" id="PZO89390.1"/>
    </source>
</evidence>
<dbReference type="GO" id="GO:0016491">
    <property type="term" value="F:oxidoreductase activity"/>
    <property type="evidence" value="ECO:0007669"/>
    <property type="project" value="UniProtKB-KW"/>
</dbReference>
<sequence>MNTPGWKLLSVVALGSAALTAVVVTVAMRPADEAASGSAVRDYLLAHPEVIPEAMEKLKQKDAAHLVDQNRKAIETPFAGAWAGAKDGDVTLVQFYDYACGYCRASLPDIKRLLAEDPKIRIVYRELPILSAESEDAARVSLAAAEQGRFSQFHEAMWAAGRPAAETIASAEAKAGLNPASTATTAKSQAVEQELVKNIGLMRTLGIAGTPAWIVGDQMLSGAVGYDALKKAIAEARAAKS</sequence>
<keyword evidence="1 5" id="KW-0732">Signal</keyword>
<feature type="chain" id="PRO_5016119748" evidence="5">
    <location>
        <begin position="22"/>
        <end position="241"/>
    </location>
</feature>
<feature type="domain" description="Thioredoxin" evidence="6">
    <location>
        <begin position="34"/>
        <end position="238"/>
    </location>
</feature>
<dbReference type="Gene3D" id="3.40.30.10">
    <property type="entry name" value="Glutaredoxin"/>
    <property type="match status" value="1"/>
</dbReference>
<evidence type="ECO:0000256" key="5">
    <source>
        <dbReference type="SAM" id="SignalP"/>
    </source>
</evidence>
<dbReference type="InterPro" id="IPR001853">
    <property type="entry name" value="DSBA-like_thioredoxin_dom"/>
</dbReference>
<keyword evidence="4" id="KW-0676">Redox-active center</keyword>
<gene>
    <name evidence="7" type="ORF">DI623_10430</name>
</gene>
<evidence type="ECO:0000256" key="4">
    <source>
        <dbReference type="ARBA" id="ARBA00023284"/>
    </source>
</evidence>
<dbReference type="PANTHER" id="PTHR13887">
    <property type="entry name" value="GLUTATHIONE S-TRANSFERASE KAPPA"/>
    <property type="match status" value="1"/>
</dbReference>
<organism evidence="7 8">
    <name type="scientific">Sphingomonas sanxanigenens</name>
    <dbReference type="NCBI Taxonomy" id="397260"/>
    <lineage>
        <taxon>Bacteria</taxon>
        <taxon>Pseudomonadati</taxon>
        <taxon>Pseudomonadota</taxon>
        <taxon>Alphaproteobacteria</taxon>
        <taxon>Sphingomonadales</taxon>
        <taxon>Sphingomonadaceae</taxon>
        <taxon>Sphingomonas</taxon>
    </lineage>
</organism>
<dbReference type="AlphaFoldDB" id="A0A2W5A471"/>
<dbReference type="Proteomes" id="UP000249066">
    <property type="component" value="Unassembled WGS sequence"/>
</dbReference>
<keyword evidence="3" id="KW-1015">Disulfide bond</keyword>
<dbReference type="Pfam" id="PF01323">
    <property type="entry name" value="DSBA"/>
    <property type="match status" value="1"/>
</dbReference>
<dbReference type="CDD" id="cd03023">
    <property type="entry name" value="DsbA_Com1_like"/>
    <property type="match status" value="1"/>
</dbReference>
<dbReference type="SUPFAM" id="SSF52833">
    <property type="entry name" value="Thioredoxin-like"/>
    <property type="match status" value="1"/>
</dbReference>
<evidence type="ECO:0000256" key="2">
    <source>
        <dbReference type="ARBA" id="ARBA00023002"/>
    </source>
</evidence>
<dbReference type="InterPro" id="IPR041205">
    <property type="entry name" value="ScsC_N"/>
</dbReference>
<accession>A0A2W5A471</accession>
<name>A0A2W5A471_9SPHN</name>
<dbReference type="PROSITE" id="PS51352">
    <property type="entry name" value="THIOREDOXIN_2"/>
    <property type="match status" value="1"/>
</dbReference>
<keyword evidence="2" id="KW-0560">Oxidoreductase</keyword>
<evidence type="ECO:0000313" key="8">
    <source>
        <dbReference type="Proteomes" id="UP000249066"/>
    </source>
</evidence>
<reference evidence="7 8" key="1">
    <citation type="submission" date="2017-08" db="EMBL/GenBank/DDBJ databases">
        <title>Infants hospitalized years apart are colonized by the same room-sourced microbial strains.</title>
        <authorList>
            <person name="Brooks B."/>
            <person name="Olm M.R."/>
            <person name="Firek B.A."/>
            <person name="Baker R."/>
            <person name="Thomas B.C."/>
            <person name="Morowitz M.J."/>
            <person name="Banfield J.F."/>
        </authorList>
    </citation>
    <scope>NUCLEOTIDE SEQUENCE [LARGE SCALE GENOMIC DNA]</scope>
    <source>
        <strain evidence="7">S2_018_000_R2_101</strain>
    </source>
</reference>
<dbReference type="InterPro" id="IPR036249">
    <property type="entry name" value="Thioredoxin-like_sf"/>
</dbReference>
<comment type="caution">
    <text evidence="7">The sequence shown here is derived from an EMBL/GenBank/DDBJ whole genome shotgun (WGS) entry which is preliminary data.</text>
</comment>
<dbReference type="InterPro" id="IPR013766">
    <property type="entry name" value="Thioredoxin_domain"/>
</dbReference>
<evidence type="ECO:0000259" key="6">
    <source>
        <dbReference type="PROSITE" id="PS51352"/>
    </source>
</evidence>
<evidence type="ECO:0000256" key="1">
    <source>
        <dbReference type="ARBA" id="ARBA00022729"/>
    </source>
</evidence>
<dbReference type="EMBL" id="QFNN01000061">
    <property type="protein sequence ID" value="PZO89390.1"/>
    <property type="molecule type" value="Genomic_DNA"/>
</dbReference>
<feature type="signal peptide" evidence="5">
    <location>
        <begin position="1"/>
        <end position="21"/>
    </location>
</feature>
<dbReference type="PANTHER" id="PTHR13887:SF14">
    <property type="entry name" value="DISULFIDE BOND FORMATION PROTEIN D"/>
    <property type="match status" value="1"/>
</dbReference>
<protein>
    <submittedName>
        <fullName evidence="7">Disulfide bond formation protein DsbA</fullName>
    </submittedName>
</protein>
<dbReference type="Pfam" id="PF18312">
    <property type="entry name" value="ScsC_N"/>
    <property type="match status" value="1"/>
</dbReference>
<evidence type="ECO:0000256" key="3">
    <source>
        <dbReference type="ARBA" id="ARBA00023157"/>
    </source>
</evidence>
<proteinExistence type="predicted"/>